<reference evidence="2 3" key="1">
    <citation type="journal article" date="2016" name="Front. Microbiol.">
        <title>Comparative Genomic Analysis Reveals a Diverse Repertoire of Genes Involved in Prokaryote-Eukaryote Interactions within the Pseudovibrio Genus.</title>
        <authorList>
            <person name="Romano S."/>
            <person name="Fernandez-Guerra A."/>
            <person name="Reen F.J."/>
            <person name="Glockner F.O."/>
            <person name="Crowley S.P."/>
            <person name="O'Sullivan O."/>
            <person name="Cotter P.D."/>
            <person name="Adams C."/>
            <person name="Dobson A.D."/>
            <person name="O'Gara F."/>
        </authorList>
    </citation>
    <scope>NUCLEOTIDE SEQUENCE [LARGE SCALE GENOMIC DNA]</scope>
    <source>
        <strain evidence="2 3">Ad2</strain>
    </source>
</reference>
<feature type="domain" description="GP-PDE" evidence="1">
    <location>
        <begin position="17"/>
        <end position="263"/>
    </location>
</feature>
<dbReference type="SUPFAM" id="SSF51695">
    <property type="entry name" value="PLC-like phosphodiesterases"/>
    <property type="match status" value="1"/>
</dbReference>
<dbReference type="STRING" id="989403.SAMN05421798_11447"/>
<dbReference type="AlphaFoldDB" id="A0A165TWG3"/>
<sequence>MKKNTEDSMQDLSWLTNRPIAHRGFHNKEAGILENTPSAVRAAIKNNFAIEVDLQQTKDGHVIVFHDPYLERLTHGKGNVIDFDLADLRKLSMRGSSDPMWTLDELLKLVDGQVPLVIEIKTLRLEEGQQDFIKTIAAALNTYSGLAAIKSFDPKMLRTMKEVAPSIPRGCISMTTLGPEEHKHLEAREIENISWMLHMSGTDPHFISFFVHDLPAEGPSFLSEFYGLPIMTWTVKTKEDRNNAAKYADQIVFEGFNPDTDPL</sequence>
<dbReference type="GO" id="GO:0006629">
    <property type="term" value="P:lipid metabolic process"/>
    <property type="evidence" value="ECO:0007669"/>
    <property type="project" value="InterPro"/>
</dbReference>
<comment type="caution">
    <text evidence="2">The sequence shown here is derived from an EMBL/GenBank/DDBJ whole genome shotgun (WGS) entry which is preliminary data.</text>
</comment>
<dbReference type="InterPro" id="IPR017946">
    <property type="entry name" value="PLC-like_Pdiesterase_TIM-brl"/>
</dbReference>
<dbReference type="EC" id="3.1.4.46" evidence="2"/>
<evidence type="ECO:0000313" key="2">
    <source>
        <dbReference type="EMBL" id="KZL06722.1"/>
    </source>
</evidence>
<gene>
    <name evidence="2" type="primary">glpQ1_2</name>
    <name evidence="2" type="ORF">PsAD2_04235</name>
</gene>
<organism evidence="2 3">
    <name type="scientific">Pseudovibrio axinellae</name>
    <dbReference type="NCBI Taxonomy" id="989403"/>
    <lineage>
        <taxon>Bacteria</taxon>
        <taxon>Pseudomonadati</taxon>
        <taxon>Pseudomonadota</taxon>
        <taxon>Alphaproteobacteria</taxon>
        <taxon>Hyphomicrobiales</taxon>
        <taxon>Stappiaceae</taxon>
        <taxon>Pseudovibrio</taxon>
    </lineage>
</organism>
<evidence type="ECO:0000259" key="1">
    <source>
        <dbReference type="PROSITE" id="PS51704"/>
    </source>
</evidence>
<dbReference type="EMBL" id="LMCB01000139">
    <property type="protein sequence ID" value="KZL06722.1"/>
    <property type="molecule type" value="Genomic_DNA"/>
</dbReference>
<dbReference type="PANTHER" id="PTHR46211">
    <property type="entry name" value="GLYCEROPHOSPHORYL DIESTER PHOSPHODIESTERASE"/>
    <property type="match status" value="1"/>
</dbReference>
<dbReference type="Gene3D" id="3.20.20.190">
    <property type="entry name" value="Phosphatidylinositol (PI) phosphodiesterase"/>
    <property type="match status" value="1"/>
</dbReference>
<proteinExistence type="predicted"/>
<keyword evidence="2" id="KW-0378">Hydrolase</keyword>
<dbReference type="RefSeq" id="WP_068010395.1">
    <property type="nucleotide sequence ID" value="NZ_FOFM01000014.1"/>
</dbReference>
<keyword evidence="3" id="KW-1185">Reference proteome</keyword>
<dbReference type="GO" id="GO:0008889">
    <property type="term" value="F:glycerophosphodiester phosphodiesterase activity"/>
    <property type="evidence" value="ECO:0007669"/>
    <property type="project" value="UniProtKB-EC"/>
</dbReference>
<name>A0A165TWG3_9HYPH</name>
<dbReference type="PROSITE" id="PS51704">
    <property type="entry name" value="GP_PDE"/>
    <property type="match status" value="1"/>
</dbReference>
<dbReference type="PATRIC" id="fig|989403.3.peg.4628"/>
<protein>
    <submittedName>
        <fullName evidence="2">Putative glycerophosphoryl diester phosphodiesterase 1</fullName>
        <ecNumber evidence="2">3.1.4.46</ecNumber>
    </submittedName>
</protein>
<evidence type="ECO:0000313" key="3">
    <source>
        <dbReference type="Proteomes" id="UP000076577"/>
    </source>
</evidence>
<dbReference type="Proteomes" id="UP000076577">
    <property type="component" value="Unassembled WGS sequence"/>
</dbReference>
<dbReference type="PANTHER" id="PTHR46211:SF1">
    <property type="entry name" value="GLYCEROPHOSPHODIESTER PHOSPHODIESTERASE, CYTOPLASMIC"/>
    <property type="match status" value="1"/>
</dbReference>
<dbReference type="Pfam" id="PF03009">
    <property type="entry name" value="GDPD"/>
    <property type="match status" value="1"/>
</dbReference>
<accession>A0A165TWG3</accession>
<dbReference type="InterPro" id="IPR030395">
    <property type="entry name" value="GP_PDE_dom"/>
</dbReference>